<organism evidence="11 12">
    <name type="scientific">Vanilla planifolia</name>
    <name type="common">Vanilla</name>
    <dbReference type="NCBI Taxonomy" id="51239"/>
    <lineage>
        <taxon>Eukaryota</taxon>
        <taxon>Viridiplantae</taxon>
        <taxon>Streptophyta</taxon>
        <taxon>Embryophyta</taxon>
        <taxon>Tracheophyta</taxon>
        <taxon>Spermatophyta</taxon>
        <taxon>Magnoliopsida</taxon>
        <taxon>Liliopsida</taxon>
        <taxon>Asparagales</taxon>
        <taxon>Orchidaceae</taxon>
        <taxon>Vanilloideae</taxon>
        <taxon>Vanilleae</taxon>
        <taxon>Vanilla</taxon>
    </lineage>
</organism>
<sequence>MVTEKSTLPLGKYSKKFCGDLSLDLMGKTQISRGYTSGFVPDYRHAVEAVGESEGLVGSEDSSAPKRRCISLNAGRCAGFYVPIHVISLSKMTGSQRKTLEMKLRRELEQVQKIQKKMFSSTKAKLNGAVPSSSSCPIVKKQECAGQNVSQPKRGISGRFESTKPVPSAPSVTVLMKQCETLLKRLMAHQYAWVFNVPVDIVKLNIPDYLTVIKQPMDLGTIKSKVASGAYSSPLDFASDVRLTFSNAMTYNPPGNDVHGMADVMSKFFEKRWKQIEKKAISAASSQKRELETAKTAIECLKSGSPQKDHIDTMLHSEPKMTDDEKLALSRRLSLMSEFPPNIIDFLKQHTNNANQSSEDEIEIDFDSLSVNALFELKNLLDGFPKGRHFEQQEKNPVCEIEILNESGLSNSSMHPVKDDGPVDEDEDVDIGDLDPQITSYSHVDRGKTAGSSSSSSSGSESRSSSSDSDSSTTKRSESNYKFASSLNSRKEGKLQRSTCHEKGPVTGLIKRKQDSQINAISSMENGSQDISPEGENAPSERQISPDKLYRAALLRSRFADTILKAREKTLDQGEKRDPEKVRREREELERQQREERARLQAEAKAAEDARRTAEAEAAAAAKRRRELEREAARQELLLMEKTVEINESSLFLKDLEMLRTVPCEHASGSSFARNTEDGFKLDGRNPLEQLGLFMKADEEEEGDGPNNFRLNDVEEGEID</sequence>
<dbReference type="Gene3D" id="1.20.920.10">
    <property type="entry name" value="Bromodomain-like"/>
    <property type="match status" value="1"/>
</dbReference>
<evidence type="ECO:0000256" key="1">
    <source>
        <dbReference type="ARBA" id="ARBA00004123"/>
    </source>
</evidence>
<dbReference type="InterPro" id="IPR052442">
    <property type="entry name" value="Env_Response_Regulator"/>
</dbReference>
<keyword evidence="3" id="KW-0175">Coiled coil</keyword>
<keyword evidence="4 7" id="KW-0103">Bromodomain</keyword>
<feature type="compositionally biased region" description="Low complexity" evidence="8">
    <location>
        <begin position="451"/>
        <end position="472"/>
    </location>
</feature>
<dbReference type="CDD" id="cd05506">
    <property type="entry name" value="Bromo_plant1"/>
    <property type="match status" value="1"/>
</dbReference>
<keyword evidence="2" id="KW-0805">Transcription regulation</keyword>
<feature type="region of interest" description="Disordered" evidence="8">
    <location>
        <begin position="697"/>
        <end position="720"/>
    </location>
</feature>
<evidence type="ECO:0000313" key="12">
    <source>
        <dbReference type="Proteomes" id="UP000636800"/>
    </source>
</evidence>
<keyword evidence="5" id="KW-0804">Transcription</keyword>
<dbReference type="InterPro" id="IPR038336">
    <property type="entry name" value="NET_sf"/>
</dbReference>
<dbReference type="GO" id="GO:0005634">
    <property type="term" value="C:nucleus"/>
    <property type="evidence" value="ECO:0007669"/>
    <property type="project" value="UniProtKB-SubCell"/>
</dbReference>
<dbReference type="OrthoDB" id="64736at2759"/>
<feature type="compositionally biased region" description="Acidic residues" evidence="8">
    <location>
        <begin position="422"/>
        <end position="433"/>
    </location>
</feature>
<accession>A0A835R3G1</accession>
<dbReference type="Pfam" id="PF17035">
    <property type="entry name" value="BET"/>
    <property type="match status" value="1"/>
</dbReference>
<dbReference type="PRINTS" id="PR00503">
    <property type="entry name" value="BROMODOMAIN"/>
</dbReference>
<evidence type="ECO:0000256" key="7">
    <source>
        <dbReference type="PROSITE-ProRule" id="PRU00035"/>
    </source>
</evidence>
<evidence type="ECO:0000256" key="3">
    <source>
        <dbReference type="ARBA" id="ARBA00023054"/>
    </source>
</evidence>
<dbReference type="Gene3D" id="1.20.1270.220">
    <property type="match status" value="1"/>
</dbReference>
<evidence type="ECO:0000256" key="5">
    <source>
        <dbReference type="ARBA" id="ARBA00023163"/>
    </source>
</evidence>
<dbReference type="InterPro" id="IPR001487">
    <property type="entry name" value="Bromodomain"/>
</dbReference>
<protein>
    <submittedName>
        <fullName evidence="11">Uncharacterized protein</fullName>
    </submittedName>
</protein>
<dbReference type="PROSITE" id="PS50014">
    <property type="entry name" value="BROMODOMAIN_2"/>
    <property type="match status" value="1"/>
</dbReference>
<feature type="compositionally biased region" description="Basic and acidic residues" evidence="8">
    <location>
        <begin position="570"/>
        <end position="615"/>
    </location>
</feature>
<dbReference type="PANTHER" id="PTHR46136:SF33">
    <property type="entry name" value="TRANSCRIPTION FACTOR GTE10"/>
    <property type="match status" value="1"/>
</dbReference>
<dbReference type="Proteomes" id="UP000636800">
    <property type="component" value="Chromosome 5"/>
</dbReference>
<feature type="region of interest" description="Disordered" evidence="8">
    <location>
        <begin position="570"/>
        <end position="627"/>
    </location>
</feature>
<feature type="compositionally biased region" description="Polar residues" evidence="8">
    <location>
        <begin position="516"/>
        <end position="531"/>
    </location>
</feature>
<dbReference type="InterPro" id="IPR037377">
    <property type="entry name" value="GTE_bromo"/>
</dbReference>
<dbReference type="PANTHER" id="PTHR46136">
    <property type="entry name" value="TRANSCRIPTION FACTOR GTE8"/>
    <property type="match status" value="1"/>
</dbReference>
<evidence type="ECO:0000256" key="4">
    <source>
        <dbReference type="ARBA" id="ARBA00023117"/>
    </source>
</evidence>
<dbReference type="InterPro" id="IPR027353">
    <property type="entry name" value="NET_dom"/>
</dbReference>
<gene>
    <name evidence="11" type="ORF">HPP92_011728</name>
</gene>
<name>A0A835R3G1_VANPL</name>
<evidence type="ECO:0000313" key="11">
    <source>
        <dbReference type="EMBL" id="KAG0480870.1"/>
    </source>
</evidence>
<proteinExistence type="predicted"/>
<dbReference type="SMART" id="SM00297">
    <property type="entry name" value="BROMO"/>
    <property type="match status" value="1"/>
</dbReference>
<keyword evidence="6" id="KW-0539">Nucleus</keyword>
<dbReference type="EMBL" id="JADCNL010000005">
    <property type="protein sequence ID" value="KAG0480870.1"/>
    <property type="molecule type" value="Genomic_DNA"/>
</dbReference>
<reference evidence="11 12" key="1">
    <citation type="journal article" date="2020" name="Nat. Food">
        <title>A phased Vanilla planifolia genome enables genetic improvement of flavour and production.</title>
        <authorList>
            <person name="Hasing T."/>
            <person name="Tang H."/>
            <person name="Brym M."/>
            <person name="Khazi F."/>
            <person name="Huang T."/>
            <person name="Chambers A.H."/>
        </authorList>
    </citation>
    <scope>NUCLEOTIDE SEQUENCE [LARGE SCALE GENOMIC DNA]</scope>
    <source>
        <tissue evidence="11">Leaf</tissue>
    </source>
</reference>
<evidence type="ECO:0000256" key="8">
    <source>
        <dbReference type="SAM" id="MobiDB-lite"/>
    </source>
</evidence>
<comment type="caution">
    <text evidence="11">The sequence shown here is derived from an EMBL/GenBank/DDBJ whole genome shotgun (WGS) entry which is preliminary data.</text>
</comment>
<dbReference type="PROSITE" id="PS51525">
    <property type="entry name" value="NET"/>
    <property type="match status" value="1"/>
</dbReference>
<dbReference type="Pfam" id="PF00439">
    <property type="entry name" value="Bromodomain"/>
    <property type="match status" value="1"/>
</dbReference>
<feature type="compositionally biased region" description="Basic and acidic residues" evidence="8">
    <location>
        <begin position="489"/>
        <end position="504"/>
    </location>
</feature>
<evidence type="ECO:0000256" key="6">
    <source>
        <dbReference type="ARBA" id="ARBA00023242"/>
    </source>
</evidence>
<dbReference type="SUPFAM" id="SSF47370">
    <property type="entry name" value="Bromodomain"/>
    <property type="match status" value="1"/>
</dbReference>
<feature type="region of interest" description="Disordered" evidence="8">
    <location>
        <begin position="407"/>
        <end position="545"/>
    </location>
</feature>
<feature type="domain" description="NET" evidence="10">
    <location>
        <begin position="311"/>
        <end position="392"/>
    </location>
</feature>
<evidence type="ECO:0000256" key="2">
    <source>
        <dbReference type="ARBA" id="ARBA00023015"/>
    </source>
</evidence>
<evidence type="ECO:0000259" key="10">
    <source>
        <dbReference type="PROSITE" id="PS51525"/>
    </source>
</evidence>
<dbReference type="AlphaFoldDB" id="A0A835R3G1"/>
<comment type="subcellular location">
    <subcellularLocation>
        <location evidence="1">Nucleus</location>
    </subcellularLocation>
</comment>
<dbReference type="InterPro" id="IPR036427">
    <property type="entry name" value="Bromodomain-like_sf"/>
</dbReference>
<evidence type="ECO:0000259" key="9">
    <source>
        <dbReference type="PROSITE" id="PS50014"/>
    </source>
</evidence>
<keyword evidence="12" id="KW-1185">Reference proteome</keyword>
<feature type="domain" description="Bromo" evidence="9">
    <location>
        <begin position="187"/>
        <end position="259"/>
    </location>
</feature>